<protein>
    <submittedName>
        <fullName evidence="2">CLUMA_CG015935, isoform A</fullName>
    </submittedName>
</protein>
<sequence>MESVCGCDTGFLRVCLICQRNDLIAIEMAKMLHIRIKSNMLSRCRVKYQISINMVYHTDKRRTLFVHLFIVYVPISLQVVKKVLTKFFFPFFLKVYRANNLSKFKLHKKEISWRNQNDDGYLLFADLIQFEPEIV</sequence>
<evidence type="ECO:0000313" key="3">
    <source>
        <dbReference type="Proteomes" id="UP000183832"/>
    </source>
</evidence>
<reference evidence="2 3" key="1">
    <citation type="submission" date="2015-04" db="EMBL/GenBank/DDBJ databases">
        <authorList>
            <person name="Syromyatnikov M.Y."/>
            <person name="Popov V.N."/>
        </authorList>
    </citation>
    <scope>NUCLEOTIDE SEQUENCE [LARGE SCALE GENOMIC DNA]</scope>
</reference>
<gene>
    <name evidence="2" type="ORF">CLUMA_CG015935</name>
</gene>
<dbReference type="AlphaFoldDB" id="A0A1J1IUK4"/>
<accession>A0A1J1IUK4</accession>
<keyword evidence="1" id="KW-0812">Transmembrane</keyword>
<keyword evidence="1" id="KW-1133">Transmembrane helix</keyword>
<evidence type="ECO:0000256" key="1">
    <source>
        <dbReference type="SAM" id="Phobius"/>
    </source>
</evidence>
<proteinExistence type="predicted"/>
<keyword evidence="1" id="KW-0472">Membrane</keyword>
<dbReference type="Proteomes" id="UP000183832">
    <property type="component" value="Unassembled WGS sequence"/>
</dbReference>
<feature type="transmembrane region" description="Helical" evidence="1">
    <location>
        <begin position="64"/>
        <end position="84"/>
    </location>
</feature>
<organism evidence="2 3">
    <name type="scientific">Clunio marinus</name>
    <dbReference type="NCBI Taxonomy" id="568069"/>
    <lineage>
        <taxon>Eukaryota</taxon>
        <taxon>Metazoa</taxon>
        <taxon>Ecdysozoa</taxon>
        <taxon>Arthropoda</taxon>
        <taxon>Hexapoda</taxon>
        <taxon>Insecta</taxon>
        <taxon>Pterygota</taxon>
        <taxon>Neoptera</taxon>
        <taxon>Endopterygota</taxon>
        <taxon>Diptera</taxon>
        <taxon>Nematocera</taxon>
        <taxon>Chironomoidea</taxon>
        <taxon>Chironomidae</taxon>
        <taxon>Clunio</taxon>
    </lineage>
</organism>
<evidence type="ECO:0000313" key="2">
    <source>
        <dbReference type="EMBL" id="CRL02814.1"/>
    </source>
</evidence>
<name>A0A1J1IUK4_9DIPT</name>
<dbReference type="EMBL" id="CVRI01000058">
    <property type="protein sequence ID" value="CRL02814.1"/>
    <property type="molecule type" value="Genomic_DNA"/>
</dbReference>
<keyword evidence="3" id="KW-1185">Reference proteome</keyword>